<dbReference type="HOGENOM" id="CLU_3355824_0_0_7"/>
<gene>
    <name evidence="1" type="ordered locus">Desti_2336</name>
</gene>
<dbReference type="KEGG" id="dti:Desti_2336"/>
<dbReference type="AlphaFoldDB" id="I4C632"/>
<protein>
    <submittedName>
        <fullName evidence="1">Uncharacterized protein</fullName>
    </submittedName>
</protein>
<organism evidence="1 2">
    <name type="scientific">Desulfomonile tiedjei (strain ATCC 49306 / DSM 6799 / DCB-1)</name>
    <dbReference type="NCBI Taxonomy" id="706587"/>
    <lineage>
        <taxon>Bacteria</taxon>
        <taxon>Pseudomonadati</taxon>
        <taxon>Thermodesulfobacteriota</taxon>
        <taxon>Desulfomonilia</taxon>
        <taxon>Desulfomonilales</taxon>
        <taxon>Desulfomonilaceae</taxon>
        <taxon>Desulfomonile</taxon>
    </lineage>
</organism>
<dbReference type="Proteomes" id="UP000006055">
    <property type="component" value="Chromosome"/>
</dbReference>
<name>I4C632_DESTA</name>
<evidence type="ECO:0000313" key="1">
    <source>
        <dbReference type="EMBL" id="AFM25023.1"/>
    </source>
</evidence>
<proteinExistence type="predicted"/>
<dbReference type="EMBL" id="CP003360">
    <property type="protein sequence ID" value="AFM25023.1"/>
    <property type="molecule type" value="Genomic_DNA"/>
</dbReference>
<keyword evidence="2" id="KW-1185">Reference proteome</keyword>
<accession>I4C632</accession>
<sequence>MVTGLERGTTLLERLACILPRLLSYAEMGEKGEAVP</sequence>
<evidence type="ECO:0000313" key="2">
    <source>
        <dbReference type="Proteomes" id="UP000006055"/>
    </source>
</evidence>
<reference evidence="2" key="1">
    <citation type="submission" date="2012-06" db="EMBL/GenBank/DDBJ databases">
        <title>Complete sequence of chromosome of Desulfomonile tiedjei DSM 6799.</title>
        <authorList>
            <person name="Lucas S."/>
            <person name="Copeland A."/>
            <person name="Lapidus A."/>
            <person name="Glavina del Rio T."/>
            <person name="Dalin E."/>
            <person name="Tice H."/>
            <person name="Bruce D."/>
            <person name="Goodwin L."/>
            <person name="Pitluck S."/>
            <person name="Peters L."/>
            <person name="Ovchinnikova G."/>
            <person name="Zeytun A."/>
            <person name="Lu M."/>
            <person name="Kyrpides N."/>
            <person name="Mavromatis K."/>
            <person name="Ivanova N."/>
            <person name="Brettin T."/>
            <person name="Detter J.C."/>
            <person name="Han C."/>
            <person name="Larimer F."/>
            <person name="Land M."/>
            <person name="Hauser L."/>
            <person name="Markowitz V."/>
            <person name="Cheng J.-F."/>
            <person name="Hugenholtz P."/>
            <person name="Woyke T."/>
            <person name="Wu D."/>
            <person name="Spring S."/>
            <person name="Schroeder M."/>
            <person name="Brambilla E."/>
            <person name="Klenk H.-P."/>
            <person name="Eisen J.A."/>
        </authorList>
    </citation>
    <scope>NUCLEOTIDE SEQUENCE [LARGE SCALE GENOMIC DNA]</scope>
    <source>
        <strain evidence="2">ATCC 49306 / DSM 6799 / DCB-1</strain>
    </source>
</reference>